<keyword evidence="4" id="KW-0808">Transferase</keyword>
<dbReference type="PANTHER" id="PTHR28629">
    <property type="entry name" value="TRIOKINASE/FMN CYCLASE"/>
    <property type="match status" value="1"/>
</dbReference>
<dbReference type="PANTHER" id="PTHR28629:SF14">
    <property type="entry name" value="DIHYDROXYACETONE KINASE 1"/>
    <property type="match status" value="1"/>
</dbReference>
<dbReference type="Gene3D" id="1.25.40.340">
    <property type="match status" value="1"/>
</dbReference>
<dbReference type="GO" id="GO:0019588">
    <property type="term" value="P:anaerobic glycerol catabolic process"/>
    <property type="evidence" value="ECO:0007669"/>
    <property type="project" value="UniProtKB-UniPathway"/>
</dbReference>
<evidence type="ECO:0000256" key="2">
    <source>
        <dbReference type="ARBA" id="ARBA00004778"/>
    </source>
</evidence>
<evidence type="ECO:0000256" key="10">
    <source>
        <dbReference type="ARBA" id="ARBA00048898"/>
    </source>
</evidence>
<dbReference type="InterPro" id="IPR004007">
    <property type="entry name" value="DhaL_dom"/>
</dbReference>
<dbReference type="EMBL" id="ML996570">
    <property type="protein sequence ID" value="KAF2759103.1"/>
    <property type="molecule type" value="Genomic_DNA"/>
</dbReference>
<evidence type="ECO:0000256" key="8">
    <source>
        <dbReference type="ARBA" id="ARBA00022840"/>
    </source>
</evidence>
<evidence type="ECO:0000256" key="3">
    <source>
        <dbReference type="ARBA" id="ARBA00008757"/>
    </source>
</evidence>
<protein>
    <submittedName>
        <fullName evidence="15">Dihydroxyacetone kinase</fullName>
    </submittedName>
</protein>
<proteinExistence type="inferred from homology"/>
<evidence type="ECO:0000256" key="12">
    <source>
        <dbReference type="PIRSR" id="PIRSR612734-2"/>
    </source>
</evidence>
<dbReference type="SUPFAM" id="SSF101473">
    <property type="entry name" value="DhaL-like"/>
    <property type="match status" value="1"/>
</dbReference>
<evidence type="ECO:0000256" key="5">
    <source>
        <dbReference type="ARBA" id="ARBA00022741"/>
    </source>
</evidence>
<dbReference type="InterPro" id="IPR036117">
    <property type="entry name" value="DhaL_dom_sf"/>
</dbReference>
<dbReference type="NCBIfam" id="TIGR02361">
    <property type="entry name" value="dak_ATP"/>
    <property type="match status" value="1"/>
</dbReference>
<evidence type="ECO:0000256" key="7">
    <source>
        <dbReference type="ARBA" id="ARBA00022798"/>
    </source>
</evidence>
<evidence type="ECO:0000256" key="1">
    <source>
        <dbReference type="ARBA" id="ARBA00003264"/>
    </source>
</evidence>
<feature type="binding site" evidence="12">
    <location>
        <begin position="58"/>
        <end position="61"/>
    </location>
    <ligand>
        <name>substrate</name>
    </ligand>
</feature>
<dbReference type="OrthoDB" id="1724672at2759"/>
<dbReference type="SUPFAM" id="SSF82549">
    <property type="entry name" value="DAK1/DegV-like"/>
    <property type="match status" value="1"/>
</dbReference>
<keyword evidence="7" id="KW-0319">Glycerol metabolism</keyword>
<keyword evidence="5" id="KW-0547">Nucleotide-binding</keyword>
<comment type="catalytic activity">
    <reaction evidence="9">
        <text>D-glyceraldehyde + ATP = D-glyceraldehyde 3-phosphate + ADP + H(+)</text>
        <dbReference type="Rhea" id="RHEA:13941"/>
        <dbReference type="ChEBI" id="CHEBI:15378"/>
        <dbReference type="ChEBI" id="CHEBI:17378"/>
        <dbReference type="ChEBI" id="CHEBI:30616"/>
        <dbReference type="ChEBI" id="CHEBI:59776"/>
        <dbReference type="ChEBI" id="CHEBI:456216"/>
        <dbReference type="EC" id="2.7.1.28"/>
    </reaction>
</comment>
<keyword evidence="16" id="KW-1185">Reference proteome</keyword>
<dbReference type="UniPathway" id="UPA00617">
    <property type="reaction ID" value="UER00669"/>
</dbReference>
<dbReference type="Gene3D" id="3.30.1180.20">
    <property type="entry name" value="Dihydroxyacetone kinase, domain 2"/>
    <property type="match status" value="1"/>
</dbReference>
<dbReference type="InterPro" id="IPR012734">
    <property type="entry name" value="DhaK_ATP"/>
</dbReference>
<dbReference type="GeneID" id="54484828"/>
<organism evidence="15 16">
    <name type="scientific">Pseudovirgaria hyperparasitica</name>
    <dbReference type="NCBI Taxonomy" id="470096"/>
    <lineage>
        <taxon>Eukaryota</taxon>
        <taxon>Fungi</taxon>
        <taxon>Dikarya</taxon>
        <taxon>Ascomycota</taxon>
        <taxon>Pezizomycotina</taxon>
        <taxon>Dothideomycetes</taxon>
        <taxon>Dothideomycetes incertae sedis</taxon>
        <taxon>Acrospermales</taxon>
        <taxon>Acrospermaceae</taxon>
        <taxon>Pseudovirgaria</taxon>
    </lineage>
</organism>
<feature type="active site" description="Tele-hemiaminal-histidine intermediate" evidence="11">
    <location>
        <position position="227"/>
    </location>
</feature>
<dbReference type="InterPro" id="IPR004006">
    <property type="entry name" value="DhaK_dom"/>
</dbReference>
<accession>A0A6A6W8W8</accession>
<comment type="pathway">
    <text evidence="2">Polyol metabolism; glycerol fermentation; glycerone phosphate from glycerol (oxidative route): step 2/2.</text>
</comment>
<dbReference type="GO" id="GO:0050354">
    <property type="term" value="F:triokinase activity"/>
    <property type="evidence" value="ECO:0007669"/>
    <property type="project" value="UniProtKB-EC"/>
</dbReference>
<dbReference type="Pfam" id="PF02734">
    <property type="entry name" value="Dak2"/>
    <property type="match status" value="1"/>
</dbReference>
<comment type="catalytic activity">
    <reaction evidence="10">
        <text>dihydroxyacetone + ATP = dihydroxyacetone phosphate + ADP + H(+)</text>
        <dbReference type="Rhea" id="RHEA:15773"/>
        <dbReference type="ChEBI" id="CHEBI:15378"/>
        <dbReference type="ChEBI" id="CHEBI:16016"/>
        <dbReference type="ChEBI" id="CHEBI:30616"/>
        <dbReference type="ChEBI" id="CHEBI:57642"/>
        <dbReference type="ChEBI" id="CHEBI:456216"/>
        <dbReference type="EC" id="2.7.1.29"/>
    </reaction>
</comment>
<dbReference type="Gene3D" id="3.40.50.10440">
    <property type="entry name" value="Dihydroxyacetone kinase, domain 1"/>
    <property type="match status" value="1"/>
</dbReference>
<feature type="binding site" evidence="12">
    <location>
        <position position="115"/>
    </location>
    <ligand>
        <name>substrate</name>
    </ligand>
</feature>
<evidence type="ECO:0000313" key="15">
    <source>
        <dbReference type="EMBL" id="KAF2759103.1"/>
    </source>
</evidence>
<evidence type="ECO:0000256" key="11">
    <source>
        <dbReference type="PIRSR" id="PIRSR612734-1"/>
    </source>
</evidence>
<dbReference type="InterPro" id="IPR050861">
    <property type="entry name" value="Dihydroxyacetone_Kinase"/>
</dbReference>
<name>A0A6A6W8W8_9PEZI</name>
<feature type="domain" description="DhaL" evidence="13">
    <location>
        <begin position="401"/>
        <end position="603"/>
    </location>
</feature>
<evidence type="ECO:0000259" key="14">
    <source>
        <dbReference type="PROSITE" id="PS51481"/>
    </source>
</evidence>
<dbReference type="PROSITE" id="PS51480">
    <property type="entry name" value="DHAL"/>
    <property type="match status" value="1"/>
</dbReference>
<keyword evidence="6 15" id="KW-0418">Kinase</keyword>
<dbReference type="Proteomes" id="UP000799437">
    <property type="component" value="Unassembled WGS sequence"/>
</dbReference>
<evidence type="ECO:0000313" key="16">
    <source>
        <dbReference type="Proteomes" id="UP000799437"/>
    </source>
</evidence>
<dbReference type="GO" id="GO:0005829">
    <property type="term" value="C:cytosol"/>
    <property type="evidence" value="ECO:0007669"/>
    <property type="project" value="TreeGrafter"/>
</dbReference>
<dbReference type="FunFam" id="3.30.1180.20:FF:000001">
    <property type="entry name" value="Dihydroxyacetone kinase 1"/>
    <property type="match status" value="1"/>
</dbReference>
<dbReference type="FunFam" id="3.40.50.10440:FF:000001">
    <property type="entry name" value="Dihydroxyacetone kinase, DhaK subunit"/>
    <property type="match status" value="1"/>
</dbReference>
<evidence type="ECO:0000256" key="4">
    <source>
        <dbReference type="ARBA" id="ARBA00022679"/>
    </source>
</evidence>
<comment type="function">
    <text evidence="1">Catalyzes both the phosphorylation of dihydroxyacetone and of glyceraldehyde.</text>
</comment>
<dbReference type="GO" id="GO:0004371">
    <property type="term" value="F:glycerone kinase activity"/>
    <property type="evidence" value="ECO:0007669"/>
    <property type="project" value="UniProtKB-EC"/>
</dbReference>
<dbReference type="SMART" id="SM01120">
    <property type="entry name" value="Dak2"/>
    <property type="match status" value="1"/>
</dbReference>
<feature type="domain" description="DhaK" evidence="14">
    <location>
        <begin position="10"/>
        <end position="364"/>
    </location>
</feature>
<dbReference type="AlphaFoldDB" id="A0A6A6W8W8"/>
<dbReference type="RefSeq" id="XP_033601554.1">
    <property type="nucleotide sequence ID" value="XM_033743774.1"/>
</dbReference>
<reference evidence="15" key="1">
    <citation type="journal article" date="2020" name="Stud. Mycol.">
        <title>101 Dothideomycetes genomes: a test case for predicting lifestyles and emergence of pathogens.</title>
        <authorList>
            <person name="Haridas S."/>
            <person name="Albert R."/>
            <person name="Binder M."/>
            <person name="Bloem J."/>
            <person name="Labutti K."/>
            <person name="Salamov A."/>
            <person name="Andreopoulos B."/>
            <person name="Baker S."/>
            <person name="Barry K."/>
            <person name="Bills G."/>
            <person name="Bluhm B."/>
            <person name="Cannon C."/>
            <person name="Castanera R."/>
            <person name="Culley D."/>
            <person name="Daum C."/>
            <person name="Ezra D."/>
            <person name="Gonzalez J."/>
            <person name="Henrissat B."/>
            <person name="Kuo A."/>
            <person name="Liang C."/>
            <person name="Lipzen A."/>
            <person name="Lutzoni F."/>
            <person name="Magnuson J."/>
            <person name="Mondo S."/>
            <person name="Nolan M."/>
            <person name="Ohm R."/>
            <person name="Pangilinan J."/>
            <person name="Park H.-J."/>
            <person name="Ramirez L."/>
            <person name="Alfaro M."/>
            <person name="Sun H."/>
            <person name="Tritt A."/>
            <person name="Yoshinaga Y."/>
            <person name="Zwiers L.-H."/>
            <person name="Turgeon B."/>
            <person name="Goodwin S."/>
            <person name="Spatafora J."/>
            <person name="Crous P."/>
            <person name="Grigoriev I."/>
        </authorList>
    </citation>
    <scope>NUCLEOTIDE SEQUENCE</scope>
    <source>
        <strain evidence="15">CBS 121739</strain>
    </source>
</reference>
<evidence type="ECO:0000256" key="6">
    <source>
        <dbReference type="ARBA" id="ARBA00022777"/>
    </source>
</evidence>
<keyword evidence="8" id="KW-0067">ATP-binding</keyword>
<dbReference type="FunFam" id="1.25.40.340:FF:000001">
    <property type="entry name" value="Dihydroxyacetone kinase 1"/>
    <property type="match status" value="1"/>
</dbReference>
<gene>
    <name evidence="15" type="ORF">EJ05DRAFT_475334</name>
</gene>
<evidence type="ECO:0000256" key="9">
    <source>
        <dbReference type="ARBA" id="ARBA00047974"/>
    </source>
</evidence>
<evidence type="ECO:0000259" key="13">
    <source>
        <dbReference type="PROSITE" id="PS51480"/>
    </source>
</evidence>
<dbReference type="GO" id="GO:0005524">
    <property type="term" value="F:ATP binding"/>
    <property type="evidence" value="ECO:0007669"/>
    <property type="project" value="UniProtKB-KW"/>
</dbReference>
<dbReference type="PROSITE" id="PS51481">
    <property type="entry name" value="DHAK"/>
    <property type="match status" value="1"/>
</dbReference>
<sequence>MSSTKHFLNEPAKLVESALRAIARANPHVAHDSTNGIIYQRPYPTSSKPLVSLISGGGSGHEPSFAGFVGPSLLTASVAGSIFASPNADAVRKCILGRIERSAGVLVIVMNYTGDVLNFGRAEQEARKEGVRTEMVVVGDDVGVGREKGGKVGRRGIAGTCLVVKCAGAVAGMGASLEDTYAVAKRVAENIISIGASLSHVHVPGRDDAEEDSKDAEVHVEIGMGIHNEEGSETWAMGDALEQPKSERHLQGLPGLIGRMLDHLLSKDTDRNFLDITKDDKVVLFINNLGGVSVLELGGITDEVCQQLDTTWDIRPVRVITGTFMTSLNGLGFSITLLRVQETGLGEGKEMLDLLDVPVEAAGWSSGVRSRIWDERPQAVFDQDPDEDDDLQPSNFTTDPTLVRKALTSALNRLKAAEHDITNYDTIVGDGDCGHVLSFGASKVLEKVEKAKKDKLSDPYLLLSLVIEGVKKIDGTSGALYTIYLNAAAAALLELSASEKVSRSIEPRDWAAVLAGASKTLEKYTPARPGDRTLIDALWPFVEEMKSSGNVTNAAEKAREGAARTKGMKASLGRTVYVGGDGVQHVPDPGAHGLAEFFEGLADGMAQ</sequence>
<comment type="similarity">
    <text evidence="3">Belongs to the dihydroxyacetone kinase (DAK) family.</text>
</comment>
<dbReference type="Pfam" id="PF02733">
    <property type="entry name" value="Dak1"/>
    <property type="match status" value="1"/>
</dbReference>